<evidence type="ECO:0000256" key="1">
    <source>
        <dbReference type="SAM" id="MobiDB-lite"/>
    </source>
</evidence>
<dbReference type="Proteomes" id="UP000186601">
    <property type="component" value="Unassembled WGS sequence"/>
</dbReference>
<dbReference type="AlphaFoldDB" id="A0A2R6PGI4"/>
<dbReference type="EMBL" id="MLYV02000489">
    <property type="protein sequence ID" value="PSR90845.1"/>
    <property type="molecule type" value="Genomic_DNA"/>
</dbReference>
<accession>A0A2R6PGI4</accession>
<evidence type="ECO:0000313" key="3">
    <source>
        <dbReference type="Proteomes" id="UP000186601"/>
    </source>
</evidence>
<feature type="region of interest" description="Disordered" evidence="1">
    <location>
        <begin position="47"/>
        <end position="72"/>
    </location>
</feature>
<evidence type="ECO:0000313" key="2">
    <source>
        <dbReference type="EMBL" id="PSR90845.1"/>
    </source>
</evidence>
<comment type="caution">
    <text evidence="2">The sequence shown here is derived from an EMBL/GenBank/DDBJ whole genome shotgun (WGS) entry which is preliminary data.</text>
</comment>
<sequence length="117" mass="12861">MRQAITDSSSCSVPLSNVVFHHTHLQSDNAQVPIGQGHMDTREKIDSWSADGDTLGNGNVGKSVVSSNEDASNEAGPTLFLIVEHNQLSQSSRFNSRQEEHRTIKQACWMVIVNDNL</sequence>
<proteinExistence type="predicted"/>
<organism evidence="2 3">
    <name type="scientific">Hermanssonia centrifuga</name>
    <dbReference type="NCBI Taxonomy" id="98765"/>
    <lineage>
        <taxon>Eukaryota</taxon>
        <taxon>Fungi</taxon>
        <taxon>Dikarya</taxon>
        <taxon>Basidiomycota</taxon>
        <taxon>Agaricomycotina</taxon>
        <taxon>Agaricomycetes</taxon>
        <taxon>Polyporales</taxon>
        <taxon>Meruliaceae</taxon>
        <taxon>Hermanssonia</taxon>
    </lineage>
</organism>
<keyword evidence="3" id="KW-1185">Reference proteome</keyword>
<protein>
    <submittedName>
        <fullName evidence="2">Uncharacterized protein</fullName>
    </submittedName>
</protein>
<gene>
    <name evidence="2" type="ORF">PHLCEN_2v4814</name>
</gene>
<reference evidence="2 3" key="1">
    <citation type="submission" date="2018-02" db="EMBL/GenBank/DDBJ databases">
        <title>Genome sequence of the basidiomycete white-rot fungus Phlebia centrifuga.</title>
        <authorList>
            <person name="Granchi Z."/>
            <person name="Peng M."/>
            <person name="de Vries R.P."/>
            <person name="Hilden K."/>
            <person name="Makela M.R."/>
            <person name="Grigoriev I."/>
            <person name="Riley R."/>
        </authorList>
    </citation>
    <scope>NUCLEOTIDE SEQUENCE [LARGE SCALE GENOMIC DNA]</scope>
    <source>
        <strain evidence="2 3">FBCC195</strain>
    </source>
</reference>
<name>A0A2R6PGI4_9APHY</name>